<gene>
    <name evidence="4" type="ORF">G3R41_21700</name>
    <name evidence="3" type="ORF">GCU67_20885</name>
</gene>
<dbReference type="Proteomes" id="UP000468828">
    <property type="component" value="Unassembled WGS sequence"/>
</dbReference>
<name>A0A6P0EY51_9ACTN</name>
<evidence type="ECO:0000313" key="5">
    <source>
        <dbReference type="Proteomes" id="UP000468828"/>
    </source>
</evidence>
<protein>
    <recommendedName>
        <fullName evidence="2">ParB-like C-terminal domain-containing protein</fullName>
    </recommendedName>
</protein>
<feature type="region of interest" description="Disordered" evidence="1">
    <location>
        <begin position="47"/>
        <end position="66"/>
    </location>
</feature>
<dbReference type="AlphaFoldDB" id="A0A6P0EY51"/>
<dbReference type="Gene3D" id="6.10.180.30">
    <property type="match status" value="1"/>
</dbReference>
<sequence length="66" mass="7477">MHEEDAARARAAFTWTRAHEGVLSWSDFINDAVMRRVAELEEQYNNGEQWTPVPTGALPRGRPPAL</sequence>
<dbReference type="EMBL" id="JAAGWB010000073">
    <property type="protein sequence ID" value="NEN53521.1"/>
    <property type="molecule type" value="Genomic_DNA"/>
</dbReference>
<evidence type="ECO:0000313" key="3">
    <source>
        <dbReference type="EMBL" id="NEK96602.1"/>
    </source>
</evidence>
<dbReference type="InterPro" id="IPR040851">
    <property type="entry name" value="ParB-like_C"/>
</dbReference>
<dbReference type="EMBL" id="JAAGWH010000069">
    <property type="protein sequence ID" value="NEK96602.1"/>
    <property type="molecule type" value="Genomic_DNA"/>
</dbReference>
<dbReference type="Proteomes" id="UP000471152">
    <property type="component" value="Unassembled WGS sequence"/>
</dbReference>
<keyword evidence="5" id="KW-1185">Reference proteome</keyword>
<dbReference type="Pfam" id="PF18064">
    <property type="entry name" value="CB_ParB_C"/>
    <property type="match status" value="1"/>
</dbReference>
<evidence type="ECO:0000256" key="1">
    <source>
        <dbReference type="SAM" id="MobiDB-lite"/>
    </source>
</evidence>
<proteinExistence type="predicted"/>
<organism evidence="3 5">
    <name type="scientific">Modestobacter muralis</name>
    <dbReference type="NCBI Taxonomy" id="1608614"/>
    <lineage>
        <taxon>Bacteria</taxon>
        <taxon>Bacillati</taxon>
        <taxon>Actinomycetota</taxon>
        <taxon>Actinomycetes</taxon>
        <taxon>Geodermatophilales</taxon>
        <taxon>Geodermatophilaceae</taxon>
        <taxon>Modestobacter</taxon>
    </lineage>
</organism>
<reference evidence="3 5" key="1">
    <citation type="submission" date="2020-01" db="EMBL/GenBank/DDBJ databases">
        <title>the WGS Modestobacter muralis CPCC 204518.</title>
        <authorList>
            <person name="Jiang Z."/>
        </authorList>
    </citation>
    <scope>NUCLEOTIDE SEQUENCE [LARGE SCALE GENOMIC DNA]</scope>
    <source>
        <strain evidence="3 5">DSM 100205</strain>
    </source>
</reference>
<evidence type="ECO:0000313" key="6">
    <source>
        <dbReference type="Proteomes" id="UP000471152"/>
    </source>
</evidence>
<evidence type="ECO:0000259" key="2">
    <source>
        <dbReference type="Pfam" id="PF18064"/>
    </source>
</evidence>
<evidence type="ECO:0000313" key="4">
    <source>
        <dbReference type="EMBL" id="NEN53521.1"/>
    </source>
</evidence>
<feature type="domain" description="ParB-like C-terminal" evidence="2">
    <location>
        <begin position="5"/>
        <end position="50"/>
    </location>
</feature>
<reference evidence="4 6" key="2">
    <citation type="submission" date="2020-02" db="EMBL/GenBank/DDBJ databases">
        <title>The WGS of Modestobacter muralis DSM 100205.</title>
        <authorList>
            <person name="Jiang Z."/>
        </authorList>
    </citation>
    <scope>NUCLEOTIDE SEQUENCE [LARGE SCALE GENOMIC DNA]</scope>
    <source>
        <strain evidence="4 6">DSM 100205</strain>
    </source>
</reference>
<comment type="caution">
    <text evidence="3">The sequence shown here is derived from an EMBL/GenBank/DDBJ whole genome shotgun (WGS) entry which is preliminary data.</text>
</comment>
<dbReference type="RefSeq" id="WP_163613400.1">
    <property type="nucleotide sequence ID" value="NZ_JAAGWB010000073.1"/>
</dbReference>
<accession>A0A6P0EY51</accession>